<keyword evidence="1" id="KW-0677">Repeat</keyword>
<dbReference type="RefSeq" id="WP_125004481.1">
    <property type="nucleotide sequence ID" value="NZ_BHYK01000026.1"/>
</dbReference>
<dbReference type="PANTHER" id="PTHR44186:SF1">
    <property type="entry name" value="BARDET-BIEDL SYNDROME 4 PROTEIN"/>
    <property type="match status" value="1"/>
</dbReference>
<gene>
    <name evidence="5" type="ORF">Ctaglu_37100</name>
</gene>
<dbReference type="InterPro" id="IPR019734">
    <property type="entry name" value="TPR_rpt"/>
</dbReference>
<dbReference type="AlphaFoldDB" id="A0A401URE3"/>
<evidence type="ECO:0000256" key="1">
    <source>
        <dbReference type="ARBA" id="ARBA00022737"/>
    </source>
</evidence>
<evidence type="ECO:0000313" key="5">
    <source>
        <dbReference type="EMBL" id="GCD12087.1"/>
    </source>
</evidence>
<dbReference type="SMART" id="SM00028">
    <property type="entry name" value="TPR"/>
    <property type="match status" value="5"/>
</dbReference>
<evidence type="ECO:0000313" key="6">
    <source>
        <dbReference type="Proteomes" id="UP000287872"/>
    </source>
</evidence>
<dbReference type="EMBL" id="BHYK01000026">
    <property type="protein sequence ID" value="GCD12087.1"/>
    <property type="molecule type" value="Genomic_DNA"/>
</dbReference>
<reference evidence="5 6" key="1">
    <citation type="submission" date="2018-11" db="EMBL/GenBank/DDBJ databases">
        <title>Genome sequencing and assembly of Clostridium tagluense strain A121.</title>
        <authorList>
            <person name="Murakami T."/>
            <person name="Segawa T."/>
            <person name="Shcherbakova V.A."/>
            <person name="Mori H."/>
            <person name="Yoshimura Y."/>
        </authorList>
    </citation>
    <scope>NUCLEOTIDE SEQUENCE [LARGE SCALE GENOMIC DNA]</scope>
    <source>
        <strain evidence="5 6">A121</strain>
    </source>
</reference>
<feature type="repeat" description="TPR" evidence="3">
    <location>
        <begin position="320"/>
        <end position="353"/>
    </location>
</feature>
<organism evidence="5 6">
    <name type="scientific">Clostridium tagluense</name>
    <dbReference type="NCBI Taxonomy" id="360422"/>
    <lineage>
        <taxon>Bacteria</taxon>
        <taxon>Bacillati</taxon>
        <taxon>Bacillota</taxon>
        <taxon>Clostridia</taxon>
        <taxon>Eubacteriales</taxon>
        <taxon>Clostridiaceae</taxon>
        <taxon>Clostridium</taxon>
    </lineage>
</organism>
<dbReference type="Gene3D" id="1.25.40.10">
    <property type="entry name" value="Tetratricopeptide repeat domain"/>
    <property type="match status" value="3"/>
</dbReference>
<dbReference type="Proteomes" id="UP000287872">
    <property type="component" value="Unassembled WGS sequence"/>
</dbReference>
<feature type="transmembrane region" description="Helical" evidence="4">
    <location>
        <begin position="24"/>
        <end position="43"/>
    </location>
</feature>
<dbReference type="PROSITE" id="PS50005">
    <property type="entry name" value="TPR"/>
    <property type="match status" value="1"/>
</dbReference>
<comment type="caution">
    <text evidence="5">The sequence shown here is derived from an EMBL/GenBank/DDBJ whole genome shotgun (WGS) entry which is preliminary data.</text>
</comment>
<keyword evidence="4" id="KW-1133">Transmembrane helix</keyword>
<sequence length="567" mass="65692">MVKIDKLKSLLCSSKLKELGVKKIALYLVVLCVTAISIIFITITHKRLALSKLVTEAETHFFEQEYDLARGKYIELAKKDVRSPKWNIKIAEIYSVKNDFKNSLKYIDISKKYKSIDGESYNSIIFTEFINGEYGAARKDGELALSKYPKDKNLIKTMFTVYMGNKKIQIANELMARYPVDTKSSYDTAEYSRMLMLLGKWEEGYIQLKNAWKLNKEECKIYDVLAQVALYNKDSLLQNITALSKKYPNDLSYKMWLAKIYSLSVDTVDEANKLISELSSKNVGSMQIELIKANVYKNMNELEKSDKLMQNVISKHPDDYGAYHSAGFYYLYKKDYKKAKEYCNKSIQLNREYPDNYGFLMPEILKEESAKLAVEPYFRTALTKEPYNYNIMLNLANYYWYKTGNSVKALEYFNLASIIKPQDAEIKYNMALIKLTEGKLEDAIKILKICSKLNEVVPKYHRTLATIYMTKNKAVEAKAEIDSASQGDEKDILTLNNAGCYYITFQQDLEKGFYNISKAYKGLNDSYDDYTKKIIVENYDKAHKLKESYVKGKDNQELKIPEFALFY</sequence>
<keyword evidence="6" id="KW-1185">Reference proteome</keyword>
<dbReference type="SUPFAM" id="SSF48452">
    <property type="entry name" value="TPR-like"/>
    <property type="match status" value="1"/>
</dbReference>
<dbReference type="SUPFAM" id="SSF81901">
    <property type="entry name" value="HCP-like"/>
    <property type="match status" value="1"/>
</dbReference>
<accession>A0A401URE3</accession>
<dbReference type="OrthoDB" id="1949098at2"/>
<dbReference type="PANTHER" id="PTHR44186">
    <property type="match status" value="1"/>
</dbReference>
<dbReference type="InterPro" id="IPR011990">
    <property type="entry name" value="TPR-like_helical_dom_sf"/>
</dbReference>
<name>A0A401URE3_9CLOT</name>
<evidence type="ECO:0000256" key="3">
    <source>
        <dbReference type="PROSITE-ProRule" id="PRU00339"/>
    </source>
</evidence>
<keyword evidence="2 3" id="KW-0802">TPR repeat</keyword>
<keyword evidence="4" id="KW-0472">Membrane</keyword>
<evidence type="ECO:0000256" key="2">
    <source>
        <dbReference type="ARBA" id="ARBA00022803"/>
    </source>
</evidence>
<keyword evidence="4" id="KW-0812">Transmembrane</keyword>
<evidence type="ECO:0000256" key="4">
    <source>
        <dbReference type="SAM" id="Phobius"/>
    </source>
</evidence>
<proteinExistence type="predicted"/>
<protein>
    <submittedName>
        <fullName evidence="5">Uncharacterized protein</fullName>
    </submittedName>
</protein>